<dbReference type="GO" id="GO:0061630">
    <property type="term" value="F:ubiquitin protein ligase activity"/>
    <property type="evidence" value="ECO:0007669"/>
    <property type="project" value="UniProtKB-EC"/>
</dbReference>
<evidence type="ECO:0000256" key="6">
    <source>
        <dbReference type="ARBA" id="ARBA00022771"/>
    </source>
</evidence>
<dbReference type="GO" id="GO:0008270">
    <property type="term" value="F:zinc ion binding"/>
    <property type="evidence" value="ECO:0007669"/>
    <property type="project" value="UniProtKB-KW"/>
</dbReference>
<evidence type="ECO:0000313" key="12">
    <source>
        <dbReference type="Proteomes" id="UP000016922"/>
    </source>
</evidence>
<evidence type="ECO:0000256" key="7">
    <source>
        <dbReference type="ARBA" id="ARBA00022786"/>
    </source>
</evidence>
<evidence type="ECO:0000256" key="9">
    <source>
        <dbReference type="SAM" id="SignalP"/>
    </source>
</evidence>
<dbReference type="GO" id="GO:0016567">
    <property type="term" value="P:protein ubiquitination"/>
    <property type="evidence" value="ECO:0007669"/>
    <property type="project" value="InterPro"/>
</dbReference>
<gene>
    <name evidence="11" type="ORF">GLAREA_10210</name>
</gene>
<dbReference type="EC" id="2.3.2.31" evidence="2"/>
<comment type="catalytic activity">
    <reaction evidence="1">
        <text>[E2 ubiquitin-conjugating enzyme]-S-ubiquitinyl-L-cysteine + [acceptor protein]-L-lysine = [E2 ubiquitin-conjugating enzyme]-L-cysteine + [acceptor protein]-N(6)-ubiquitinyl-L-lysine.</text>
        <dbReference type="EC" id="2.3.2.31"/>
    </reaction>
</comment>
<evidence type="ECO:0000256" key="5">
    <source>
        <dbReference type="ARBA" id="ARBA00022737"/>
    </source>
</evidence>
<dbReference type="GeneID" id="19469257"/>
<evidence type="ECO:0000313" key="11">
    <source>
        <dbReference type="EMBL" id="EPE34516.1"/>
    </source>
</evidence>
<evidence type="ECO:0000256" key="3">
    <source>
        <dbReference type="ARBA" id="ARBA00022679"/>
    </source>
</evidence>
<dbReference type="HOGENOM" id="CLU_027964_0_0_1"/>
<keyword evidence="4" id="KW-0479">Metal-binding</keyword>
<accession>S3DR69</accession>
<keyword evidence="12" id="KW-1185">Reference proteome</keyword>
<dbReference type="Proteomes" id="UP000016922">
    <property type="component" value="Unassembled WGS sequence"/>
</dbReference>
<keyword evidence="6" id="KW-0863">Zinc-finger</keyword>
<dbReference type="PANTHER" id="PTHR11685">
    <property type="entry name" value="RBR FAMILY RING FINGER AND IBR DOMAIN-CONTAINING"/>
    <property type="match status" value="1"/>
</dbReference>
<feature type="chain" id="PRO_5005711021" description="RBR-type E3 ubiquitin transferase" evidence="9">
    <location>
        <begin position="24"/>
        <end position="350"/>
    </location>
</feature>
<evidence type="ECO:0000256" key="1">
    <source>
        <dbReference type="ARBA" id="ARBA00001798"/>
    </source>
</evidence>
<dbReference type="Pfam" id="PF01485">
    <property type="entry name" value="IBR"/>
    <property type="match status" value="1"/>
</dbReference>
<evidence type="ECO:0000259" key="10">
    <source>
        <dbReference type="PROSITE" id="PS51873"/>
    </source>
</evidence>
<dbReference type="OMA" id="CRSSHEN"/>
<keyword evidence="7" id="KW-0833">Ubl conjugation pathway</keyword>
<proteinExistence type="predicted"/>
<keyword evidence="9" id="KW-0732">Signal</keyword>
<dbReference type="OrthoDB" id="10009520at2759"/>
<dbReference type="InterPro" id="IPR044066">
    <property type="entry name" value="TRIAD_supradom"/>
</dbReference>
<dbReference type="KEGG" id="glz:GLAREA_10210"/>
<organism evidence="11 12">
    <name type="scientific">Glarea lozoyensis (strain ATCC 20868 / MF5171)</name>
    <dbReference type="NCBI Taxonomy" id="1116229"/>
    <lineage>
        <taxon>Eukaryota</taxon>
        <taxon>Fungi</taxon>
        <taxon>Dikarya</taxon>
        <taxon>Ascomycota</taxon>
        <taxon>Pezizomycotina</taxon>
        <taxon>Leotiomycetes</taxon>
        <taxon>Helotiales</taxon>
        <taxon>Helotiaceae</taxon>
        <taxon>Glarea</taxon>
    </lineage>
</organism>
<name>S3DR69_GLAL2</name>
<evidence type="ECO:0000256" key="8">
    <source>
        <dbReference type="ARBA" id="ARBA00022833"/>
    </source>
</evidence>
<protein>
    <recommendedName>
        <fullName evidence="2">RBR-type E3 ubiquitin transferase</fullName>
        <ecNumber evidence="2">2.3.2.31</ecNumber>
    </recommendedName>
</protein>
<dbReference type="CDD" id="cd22584">
    <property type="entry name" value="Rcat_RBR_unk"/>
    <property type="match status" value="1"/>
</dbReference>
<feature type="domain" description="RING-type" evidence="10">
    <location>
        <begin position="1"/>
        <end position="181"/>
    </location>
</feature>
<dbReference type="RefSeq" id="XP_008078451.1">
    <property type="nucleotide sequence ID" value="XM_008080260.1"/>
</dbReference>
<keyword evidence="8" id="KW-0862">Zinc</keyword>
<feature type="signal peptide" evidence="9">
    <location>
        <begin position="1"/>
        <end position="23"/>
    </location>
</feature>
<dbReference type="AlphaFoldDB" id="S3DR69"/>
<dbReference type="PROSITE" id="PS51873">
    <property type="entry name" value="TRIAD"/>
    <property type="match status" value="1"/>
</dbReference>
<keyword evidence="3" id="KW-0808">Transferase</keyword>
<dbReference type="eggNOG" id="KOG1812">
    <property type="taxonomic scope" value="Eukaryota"/>
</dbReference>
<dbReference type="SUPFAM" id="SSF57850">
    <property type="entry name" value="RING/U-box"/>
    <property type="match status" value="1"/>
</dbReference>
<reference evidence="11 12" key="1">
    <citation type="journal article" date="2013" name="BMC Genomics">
        <title>Genomics-driven discovery of the pneumocandin biosynthetic gene cluster in the fungus Glarea lozoyensis.</title>
        <authorList>
            <person name="Chen L."/>
            <person name="Yue Q."/>
            <person name="Zhang X."/>
            <person name="Xiang M."/>
            <person name="Wang C."/>
            <person name="Li S."/>
            <person name="Che Y."/>
            <person name="Ortiz-Lopez F.J."/>
            <person name="Bills G.F."/>
            <person name="Liu X."/>
            <person name="An Z."/>
        </authorList>
    </citation>
    <scope>NUCLEOTIDE SEQUENCE [LARGE SCALE GENOMIC DNA]</scope>
    <source>
        <strain evidence="12">ATCC 20868 / MF5171</strain>
    </source>
</reference>
<keyword evidence="5" id="KW-0677">Repeat</keyword>
<sequence>MPPRCCSVISLASVAHLLSNAEADLYKAKFEEWNTPNRLYCPIPSCSTFISTRLYEEKPEPIVTNIAGDHSGVELSETFAAFEEPVKLEPKFRSQVACPTCHISVCTQCREQAHVGECSGNDIQPDLEHLLQRWNIKRCPKCRTGIRKVYGCSHVECRCGAHFCYGCLQSIILCGGCENEDEDASEISDEDDLDGMANFTDGDGLDFGEEPEDPRDDGWTCEHDWKPVIKSSTSVESRISECYRCFRPVDSQEPLKKSPHEGDEVGKRSYMSYGDEAWKCFCGKTTCRNCPLAAPRWRVADVERKWTCDCGITCAFCIRLDAHAKFEEEGKAGWECECGTIICGACRDLT</sequence>
<evidence type="ECO:0000256" key="2">
    <source>
        <dbReference type="ARBA" id="ARBA00012251"/>
    </source>
</evidence>
<dbReference type="Gene3D" id="1.20.120.1750">
    <property type="match status" value="1"/>
</dbReference>
<dbReference type="InterPro" id="IPR031127">
    <property type="entry name" value="E3_UB_ligase_RBR"/>
</dbReference>
<dbReference type="EMBL" id="KE145356">
    <property type="protein sequence ID" value="EPE34516.1"/>
    <property type="molecule type" value="Genomic_DNA"/>
</dbReference>
<evidence type="ECO:0000256" key="4">
    <source>
        <dbReference type="ARBA" id="ARBA00022723"/>
    </source>
</evidence>
<dbReference type="InterPro" id="IPR002867">
    <property type="entry name" value="IBR_dom"/>
</dbReference>